<dbReference type="AlphaFoldDB" id="A0A399J7P3"/>
<evidence type="ECO:0000256" key="1">
    <source>
        <dbReference type="SAM" id="Phobius"/>
    </source>
</evidence>
<organism evidence="3 4">
    <name type="scientific">Galactobacter valiniphilus</name>
    <dbReference type="NCBI Taxonomy" id="2676122"/>
    <lineage>
        <taxon>Bacteria</taxon>
        <taxon>Bacillati</taxon>
        <taxon>Actinomycetota</taxon>
        <taxon>Actinomycetes</taxon>
        <taxon>Micrococcales</taxon>
        <taxon>Micrococcaceae</taxon>
        <taxon>Galactobacter</taxon>
    </lineage>
</organism>
<keyword evidence="1" id="KW-1133">Transmembrane helix</keyword>
<evidence type="ECO:0000313" key="4">
    <source>
        <dbReference type="Proteomes" id="UP000265419"/>
    </source>
</evidence>
<reference evidence="3 4" key="1">
    <citation type="submission" date="2018-07" db="EMBL/GenBank/DDBJ databases">
        <title>Arthrobacter sp. nov., isolated from raw cow's milk with high bacterial count.</title>
        <authorList>
            <person name="Hahne J."/>
            <person name="Isele D."/>
            <person name="Lipski A."/>
        </authorList>
    </citation>
    <scope>NUCLEOTIDE SEQUENCE [LARGE SCALE GENOMIC DNA]</scope>
    <source>
        <strain evidence="3 4">JZ R-35</strain>
    </source>
</reference>
<keyword evidence="1" id="KW-0812">Transmembrane</keyword>
<proteinExistence type="predicted"/>
<feature type="transmembrane region" description="Helical" evidence="1">
    <location>
        <begin position="12"/>
        <end position="35"/>
    </location>
</feature>
<feature type="domain" description="TadE-like" evidence="2">
    <location>
        <begin position="6"/>
        <end position="48"/>
    </location>
</feature>
<evidence type="ECO:0000313" key="3">
    <source>
        <dbReference type="EMBL" id="RII41140.1"/>
    </source>
</evidence>
<keyword evidence="4" id="KW-1185">Reference proteome</keyword>
<sequence length="123" mass="12271">MRGERGGAVPEFVLVTALLLILALGLVQVACYLYARNMAIDAASNGARVGALADATADDGARRAQALAADALGEGAVLAVSASEEPSEAGARVSVRVEVAVSLFGVVKGPTSVAAVATATRFS</sequence>
<name>A0A399J7P3_9MICC</name>
<dbReference type="Proteomes" id="UP000265419">
    <property type="component" value="Unassembled WGS sequence"/>
</dbReference>
<comment type="caution">
    <text evidence="3">The sequence shown here is derived from an EMBL/GenBank/DDBJ whole genome shotgun (WGS) entry which is preliminary data.</text>
</comment>
<gene>
    <name evidence="3" type="ORF">DWB68_14265</name>
</gene>
<dbReference type="Pfam" id="PF07811">
    <property type="entry name" value="TadE"/>
    <property type="match status" value="1"/>
</dbReference>
<dbReference type="EMBL" id="QQXK01000036">
    <property type="protein sequence ID" value="RII41140.1"/>
    <property type="molecule type" value="Genomic_DNA"/>
</dbReference>
<dbReference type="InterPro" id="IPR012495">
    <property type="entry name" value="TadE-like_dom"/>
</dbReference>
<accession>A0A399J7P3</accession>
<evidence type="ECO:0000259" key="2">
    <source>
        <dbReference type="Pfam" id="PF07811"/>
    </source>
</evidence>
<keyword evidence="1" id="KW-0472">Membrane</keyword>
<protein>
    <submittedName>
        <fullName evidence="3">Pilus assembly protein</fullName>
    </submittedName>
</protein>